<name>A0A9X2ZRS8_9FLAO</name>
<evidence type="ECO:0000313" key="2">
    <source>
        <dbReference type="Proteomes" id="UP001151133"/>
    </source>
</evidence>
<dbReference type="Proteomes" id="UP001151133">
    <property type="component" value="Unassembled WGS sequence"/>
</dbReference>
<accession>A0A9X2ZRS8</accession>
<dbReference type="AlphaFoldDB" id="A0A9X2ZRS8"/>
<sequence length="52" mass="5778">MLKNISKIKGAEELTINEQKVVRGSGPGEFIVCCPEDNNIAYPDCTYIECSR</sequence>
<keyword evidence="2" id="KW-1185">Reference proteome</keyword>
<evidence type="ECO:0000313" key="1">
    <source>
        <dbReference type="EMBL" id="MCV9933662.1"/>
    </source>
</evidence>
<dbReference type="EMBL" id="JAOZEV010000013">
    <property type="protein sequence ID" value="MCV9933662.1"/>
    <property type="molecule type" value="Genomic_DNA"/>
</dbReference>
<protein>
    <submittedName>
        <fullName evidence="1">Uncharacterized protein</fullName>
    </submittedName>
</protein>
<organism evidence="1 2">
    <name type="scientific">Flavobacterium frigoritolerans</name>
    <dbReference type="NCBI Taxonomy" id="2987686"/>
    <lineage>
        <taxon>Bacteria</taxon>
        <taxon>Pseudomonadati</taxon>
        <taxon>Bacteroidota</taxon>
        <taxon>Flavobacteriia</taxon>
        <taxon>Flavobacteriales</taxon>
        <taxon>Flavobacteriaceae</taxon>
        <taxon>Flavobacterium</taxon>
    </lineage>
</organism>
<proteinExistence type="predicted"/>
<comment type="caution">
    <text evidence="1">The sequence shown here is derived from an EMBL/GenBank/DDBJ whole genome shotgun (WGS) entry which is preliminary data.</text>
</comment>
<reference evidence="1" key="1">
    <citation type="submission" date="2022-10" db="EMBL/GenBank/DDBJ databases">
        <title>Two novel species of Flavobacterium.</title>
        <authorList>
            <person name="Liu Q."/>
            <person name="Xin Y.-H."/>
        </authorList>
    </citation>
    <scope>NUCLEOTIDE SEQUENCE</scope>
    <source>
        <strain evidence="1">LS1R47</strain>
    </source>
</reference>
<dbReference type="RefSeq" id="WP_264287871.1">
    <property type="nucleotide sequence ID" value="NZ_JAOZEV010000013.1"/>
</dbReference>
<gene>
    <name evidence="1" type="ORF">OIU80_15370</name>
</gene>